<feature type="domain" description="C-type lectin" evidence="2">
    <location>
        <begin position="263"/>
        <end position="384"/>
    </location>
</feature>
<dbReference type="CDD" id="cd00037">
    <property type="entry name" value="CLECT"/>
    <property type="match status" value="1"/>
</dbReference>
<dbReference type="InterPro" id="IPR018378">
    <property type="entry name" value="C-type_lectin_CS"/>
</dbReference>
<evidence type="ECO:0000313" key="3">
    <source>
        <dbReference type="Ensembl" id="ENSSFOP00015042898.1"/>
    </source>
</evidence>
<dbReference type="Ensembl" id="ENSSFOT00015069086.1">
    <property type="protein sequence ID" value="ENSSFOP00015042898.1"/>
    <property type="gene ID" value="ENSSFOG00015031036.1"/>
</dbReference>
<evidence type="ECO:0000313" key="4">
    <source>
        <dbReference type="Proteomes" id="UP000694397"/>
    </source>
</evidence>
<dbReference type="AlphaFoldDB" id="A0A8C9T498"/>
<dbReference type="GeneTree" id="ENSGT01100000263473"/>
<dbReference type="InterPro" id="IPR001304">
    <property type="entry name" value="C-type_lectin-like"/>
</dbReference>
<feature type="domain" description="C-type lectin" evidence="2">
    <location>
        <begin position="155"/>
        <end position="268"/>
    </location>
</feature>
<dbReference type="SUPFAM" id="SSF56436">
    <property type="entry name" value="C-type lectin-like"/>
    <property type="match status" value="3"/>
</dbReference>
<keyword evidence="4" id="KW-1185">Reference proteome</keyword>
<dbReference type="OrthoDB" id="441660at2759"/>
<dbReference type="InterPro" id="IPR016186">
    <property type="entry name" value="C-type_lectin-like/link_sf"/>
</dbReference>
<dbReference type="InterPro" id="IPR016187">
    <property type="entry name" value="CTDL_fold"/>
</dbReference>
<reference evidence="3" key="3">
    <citation type="submission" date="2025-09" db="UniProtKB">
        <authorList>
            <consortium name="Ensembl"/>
        </authorList>
    </citation>
    <scope>IDENTIFICATION</scope>
</reference>
<evidence type="ECO:0000256" key="1">
    <source>
        <dbReference type="ARBA" id="ARBA00023157"/>
    </source>
</evidence>
<organism evidence="3 4">
    <name type="scientific">Scleropages formosus</name>
    <name type="common">Asian bonytongue</name>
    <name type="synonym">Osteoglossum formosum</name>
    <dbReference type="NCBI Taxonomy" id="113540"/>
    <lineage>
        <taxon>Eukaryota</taxon>
        <taxon>Metazoa</taxon>
        <taxon>Chordata</taxon>
        <taxon>Craniata</taxon>
        <taxon>Vertebrata</taxon>
        <taxon>Euteleostomi</taxon>
        <taxon>Actinopterygii</taxon>
        <taxon>Neopterygii</taxon>
        <taxon>Teleostei</taxon>
        <taxon>Osteoglossocephala</taxon>
        <taxon>Osteoglossomorpha</taxon>
        <taxon>Osteoglossiformes</taxon>
        <taxon>Osteoglossidae</taxon>
        <taxon>Scleropages</taxon>
    </lineage>
</organism>
<dbReference type="Proteomes" id="UP000694397">
    <property type="component" value="Chromosome 11"/>
</dbReference>
<proteinExistence type="predicted"/>
<keyword evidence="1" id="KW-1015">Disulfide bond</keyword>
<dbReference type="Gene3D" id="3.10.100.10">
    <property type="entry name" value="Mannose-Binding Protein A, subunit A"/>
    <property type="match status" value="3"/>
</dbReference>
<dbReference type="Pfam" id="PF00059">
    <property type="entry name" value="Lectin_C"/>
    <property type="match status" value="3"/>
</dbReference>
<reference evidence="3" key="2">
    <citation type="submission" date="2025-08" db="UniProtKB">
        <authorList>
            <consortium name="Ensembl"/>
        </authorList>
    </citation>
    <scope>IDENTIFICATION</scope>
</reference>
<evidence type="ECO:0000259" key="2">
    <source>
        <dbReference type="PROSITE" id="PS50041"/>
    </source>
</evidence>
<reference evidence="3 4" key="1">
    <citation type="submission" date="2019-04" db="EMBL/GenBank/DDBJ databases">
        <authorList>
            <consortium name="Wellcome Sanger Institute Data Sharing"/>
        </authorList>
    </citation>
    <scope>NUCLEOTIDE SEQUENCE [LARGE SCALE GENOMIC DNA]</scope>
</reference>
<dbReference type="PROSITE" id="PS00615">
    <property type="entry name" value="C_TYPE_LECTIN_1"/>
    <property type="match status" value="1"/>
</dbReference>
<accession>A0A8C9T498</accession>
<dbReference type="PANTHER" id="PTHR45784:SF3">
    <property type="entry name" value="C-TYPE LECTIN DOMAIN FAMILY 4 MEMBER K-LIKE-RELATED"/>
    <property type="match status" value="1"/>
</dbReference>
<protein>
    <recommendedName>
        <fullName evidence="2">C-type lectin domain-containing protein</fullName>
    </recommendedName>
</protein>
<dbReference type="PANTHER" id="PTHR45784">
    <property type="entry name" value="C-TYPE LECTIN DOMAIN FAMILY 20 MEMBER A-RELATED"/>
    <property type="match status" value="1"/>
</dbReference>
<sequence>MIAACLSVTQYYRVFNLIWSEYRLCTLSSCFHHQYHFVNMSKNWTEAQSYCREKYIDLVTIDNPEEMNRVINRVNLTGYTGPAWIGLEKGNSWNWQWSLEERRLYSDGQTGFSNWESGEPNNHGGNENCVGMRDTGKWNDVCCDCKTPTGFFACYDGDYVFINQSNMNWTEAQRYCRENHTDLVSVRNQTENDLIHKMKKTQTWVWIGLYRDYWQWSDQRNSSFRYWAPGKPDNYDGNEKCTVASITQTLNGTWDDRQCGENHPFICYDDHLILVQENMTWNEALNYCRENYTDLVSVHSNETQQWVARMAENATSDHVWLGLRFSCTLSFWFWVSAEPVCYDNWFLGNGTGTGHCGNTGAVQSGEKHQWVSLPETQKLNFICFRC</sequence>
<feature type="domain" description="C-type lectin" evidence="2">
    <location>
        <begin position="35"/>
        <end position="144"/>
    </location>
</feature>
<dbReference type="PROSITE" id="PS50041">
    <property type="entry name" value="C_TYPE_LECTIN_2"/>
    <property type="match status" value="3"/>
</dbReference>
<dbReference type="SMART" id="SM00034">
    <property type="entry name" value="CLECT"/>
    <property type="match status" value="3"/>
</dbReference>
<name>A0A8C9T498_SCLFO</name>